<reference evidence="2 3" key="1">
    <citation type="submission" date="2018-08" db="EMBL/GenBank/DDBJ databases">
        <title>Genome Sequence of Clavibacter michiganensis Subspecies type strains, and the Atypical Peach-Colored Strains Isolated from Tomato.</title>
        <authorList>
            <person name="Osdaghi E."/>
            <person name="Portier P."/>
            <person name="Briand M."/>
            <person name="Jacques M.-A."/>
        </authorList>
    </citation>
    <scope>NUCLEOTIDE SEQUENCE [LARGE SCALE GENOMIC DNA]</scope>
    <source>
        <strain evidence="2 3">CFBP 7577</strain>
    </source>
</reference>
<accession>A0A399NWM9</accession>
<feature type="compositionally biased region" description="Low complexity" evidence="1">
    <location>
        <begin position="79"/>
        <end position="107"/>
    </location>
</feature>
<comment type="caution">
    <text evidence="2">The sequence shown here is derived from an EMBL/GenBank/DDBJ whole genome shotgun (WGS) entry which is preliminary data.</text>
</comment>
<evidence type="ECO:0000313" key="3">
    <source>
        <dbReference type="Proteomes" id="UP000265361"/>
    </source>
</evidence>
<feature type="non-terminal residue" evidence="2">
    <location>
        <position position="1"/>
    </location>
</feature>
<feature type="region of interest" description="Disordered" evidence="1">
    <location>
        <begin position="1"/>
        <end position="107"/>
    </location>
</feature>
<dbReference type="Proteomes" id="UP000265361">
    <property type="component" value="Unassembled WGS sequence"/>
</dbReference>
<dbReference type="AlphaFoldDB" id="A0A399NWM9"/>
<evidence type="ECO:0000313" key="2">
    <source>
        <dbReference type="EMBL" id="RII98595.1"/>
    </source>
</evidence>
<name>A0A399NWM9_9MICO</name>
<gene>
    <name evidence="2" type="ORF">DZF97_16450</name>
</gene>
<dbReference type="EMBL" id="QWED01000888">
    <property type="protein sequence ID" value="RII98595.1"/>
    <property type="molecule type" value="Genomic_DNA"/>
</dbReference>
<feature type="compositionally biased region" description="Low complexity" evidence="1">
    <location>
        <begin position="61"/>
        <end position="72"/>
    </location>
</feature>
<feature type="compositionally biased region" description="Pro residues" evidence="1">
    <location>
        <begin position="28"/>
        <end position="60"/>
    </location>
</feature>
<organism evidence="2 3">
    <name type="scientific">Clavibacter nebraskensis</name>
    <dbReference type="NCBI Taxonomy" id="31963"/>
    <lineage>
        <taxon>Bacteria</taxon>
        <taxon>Bacillati</taxon>
        <taxon>Actinomycetota</taxon>
        <taxon>Actinomycetes</taxon>
        <taxon>Micrococcales</taxon>
        <taxon>Microbacteriaceae</taxon>
        <taxon>Clavibacter</taxon>
    </lineage>
</organism>
<feature type="region of interest" description="Disordered" evidence="1">
    <location>
        <begin position="199"/>
        <end position="226"/>
    </location>
</feature>
<proteinExistence type="predicted"/>
<protein>
    <submittedName>
        <fullName evidence="2">DNA polymerase III subunit gamma and tau</fullName>
    </submittedName>
</protein>
<sequence>ERLERRVGVADAAAAPAPAAVATAPSKAPAPAPAAAPAPVAPPAPVAAPAPAAAPDPAPVATPTETGSAASPAAPPSSAPVEPSPVVSSSGPSAPTEEASAAPAAAAPVGPVTFEQLRDSWPSVVEAVEKAKRSAWLVAVTATPRALADDVLTLSFISANDAERFKERGAPGQGVSDILRTAILDVLGIRVKFIARVEPHGGTSAPVGTAAPSGGGSGSPAPDTSA</sequence>
<feature type="non-terminal residue" evidence="2">
    <location>
        <position position="226"/>
    </location>
</feature>
<feature type="compositionally biased region" description="Low complexity" evidence="1">
    <location>
        <begin position="9"/>
        <end position="27"/>
    </location>
</feature>
<evidence type="ECO:0000256" key="1">
    <source>
        <dbReference type="SAM" id="MobiDB-lite"/>
    </source>
</evidence>